<evidence type="ECO:0000313" key="2">
    <source>
        <dbReference type="Proteomes" id="UP000663879"/>
    </source>
</evidence>
<name>A0A813P199_9BILA</name>
<gene>
    <name evidence="1" type="ORF">OXX778_LOCUS3777</name>
</gene>
<evidence type="ECO:0000313" key="1">
    <source>
        <dbReference type="EMBL" id="CAF0748332.1"/>
    </source>
</evidence>
<keyword evidence="2" id="KW-1185">Reference proteome</keyword>
<accession>A0A813P199</accession>
<comment type="caution">
    <text evidence="1">The sequence shown here is derived from an EMBL/GenBank/DDBJ whole genome shotgun (WGS) entry which is preliminary data.</text>
</comment>
<reference evidence="1" key="1">
    <citation type="submission" date="2021-02" db="EMBL/GenBank/DDBJ databases">
        <authorList>
            <person name="Nowell W R."/>
        </authorList>
    </citation>
    <scope>NUCLEOTIDE SEQUENCE</scope>
    <source>
        <strain evidence="1">Ploen Becks lab</strain>
    </source>
</reference>
<dbReference type="AlphaFoldDB" id="A0A813P199"/>
<dbReference type="EMBL" id="CAJNOC010000346">
    <property type="protein sequence ID" value="CAF0748332.1"/>
    <property type="molecule type" value="Genomic_DNA"/>
</dbReference>
<sequence>MAQQTTNKINEFADTSIRAFEELRELSSDIANISTVARENARFIQTLADINNQLTLLRTDVATLRTDVATVRTDVATVRTDVATVRTDMNSHFDVSEHKALIRMSNASCVRNNSRINWIIIPNRNLPQHRISNLGQFSRMSNVIALSYLEYYNLAQRNTVRENRKQLAQFLGIPVII</sequence>
<proteinExistence type="predicted"/>
<dbReference type="Gene3D" id="1.20.5.170">
    <property type="match status" value="1"/>
</dbReference>
<protein>
    <submittedName>
        <fullName evidence="1">Uncharacterized protein</fullName>
    </submittedName>
</protein>
<dbReference type="Proteomes" id="UP000663879">
    <property type="component" value="Unassembled WGS sequence"/>
</dbReference>
<dbReference type="OrthoDB" id="10188953at2759"/>
<organism evidence="1 2">
    <name type="scientific">Brachionus calyciflorus</name>
    <dbReference type="NCBI Taxonomy" id="104777"/>
    <lineage>
        <taxon>Eukaryota</taxon>
        <taxon>Metazoa</taxon>
        <taxon>Spiralia</taxon>
        <taxon>Gnathifera</taxon>
        <taxon>Rotifera</taxon>
        <taxon>Eurotatoria</taxon>
        <taxon>Monogononta</taxon>
        <taxon>Pseudotrocha</taxon>
        <taxon>Ploima</taxon>
        <taxon>Brachionidae</taxon>
        <taxon>Brachionus</taxon>
    </lineage>
</organism>